<evidence type="ECO:0000256" key="2">
    <source>
        <dbReference type="ARBA" id="ARBA00022771"/>
    </source>
</evidence>
<dbReference type="InterPro" id="IPR038441">
    <property type="entry name" value="THAP_Znf_sf"/>
</dbReference>
<keyword evidence="10" id="KW-1185">Reference proteome</keyword>
<dbReference type="PANTHER" id="PTHR46600:SF11">
    <property type="entry name" value="THAP DOMAIN-CONTAINING PROTEIN 10"/>
    <property type="match status" value="1"/>
</dbReference>
<dbReference type="InterPro" id="IPR026516">
    <property type="entry name" value="THAP1/10"/>
</dbReference>
<gene>
    <name evidence="9" type="primary">6045822</name>
    <name evidence="8" type="ORF">CpipJ_CPIJ012958</name>
</gene>
<evidence type="ECO:0000313" key="10">
    <source>
        <dbReference type="Proteomes" id="UP000002320"/>
    </source>
</evidence>
<dbReference type="SMART" id="SM00980">
    <property type="entry name" value="THAP"/>
    <property type="match status" value="3"/>
</dbReference>
<dbReference type="Pfam" id="PF05485">
    <property type="entry name" value="THAP"/>
    <property type="match status" value="3"/>
</dbReference>
<keyword evidence="4 5" id="KW-0238">DNA-binding</keyword>
<feature type="domain" description="THAP-type" evidence="7">
    <location>
        <begin position="82"/>
        <end position="157"/>
    </location>
</feature>
<feature type="domain" description="THAP-type" evidence="7">
    <location>
        <begin position="1"/>
        <end position="73"/>
    </location>
</feature>
<dbReference type="GO" id="GO:0008270">
    <property type="term" value="F:zinc ion binding"/>
    <property type="evidence" value="ECO:0007669"/>
    <property type="project" value="UniProtKB-KW"/>
</dbReference>
<dbReference type="InterPro" id="IPR006612">
    <property type="entry name" value="THAP_Znf"/>
</dbReference>
<dbReference type="Proteomes" id="UP000002320">
    <property type="component" value="Unassembled WGS sequence"/>
</dbReference>
<evidence type="ECO:0000256" key="4">
    <source>
        <dbReference type="ARBA" id="ARBA00023125"/>
    </source>
</evidence>
<evidence type="ECO:0000256" key="1">
    <source>
        <dbReference type="ARBA" id="ARBA00022723"/>
    </source>
</evidence>
<evidence type="ECO:0000256" key="3">
    <source>
        <dbReference type="ARBA" id="ARBA00022833"/>
    </source>
</evidence>
<keyword evidence="1" id="KW-0479">Metal-binding</keyword>
<dbReference type="VEuPathDB" id="VectorBase:CPIJ012958"/>
<dbReference type="AlphaFoldDB" id="B0X0E4"/>
<reference evidence="8" key="1">
    <citation type="submission" date="2007-03" db="EMBL/GenBank/DDBJ databases">
        <title>Annotation of Culex pipiens quinquefasciatus.</title>
        <authorList>
            <consortium name="The Broad Institute Genome Sequencing Platform"/>
            <person name="Atkinson P.W."/>
            <person name="Hemingway J."/>
            <person name="Christensen B.M."/>
            <person name="Higgs S."/>
            <person name="Kodira C."/>
            <person name="Hannick L."/>
            <person name="Megy K."/>
            <person name="O'Leary S."/>
            <person name="Pearson M."/>
            <person name="Haas B.J."/>
            <person name="Mauceli E."/>
            <person name="Wortman J.R."/>
            <person name="Lee N.H."/>
            <person name="Guigo R."/>
            <person name="Stanke M."/>
            <person name="Alvarado L."/>
            <person name="Amedeo P."/>
            <person name="Antoine C.H."/>
            <person name="Arensburger P."/>
            <person name="Bidwell S.L."/>
            <person name="Crawford M."/>
            <person name="Camaro F."/>
            <person name="Devon K."/>
            <person name="Engels R."/>
            <person name="Hammond M."/>
            <person name="Howarth C."/>
            <person name="Koehrsen M."/>
            <person name="Lawson D."/>
            <person name="Montgomery P."/>
            <person name="Nene V."/>
            <person name="Nusbaum C."/>
            <person name="Puiu D."/>
            <person name="Romero-Severson J."/>
            <person name="Severson D.W."/>
            <person name="Shumway M."/>
            <person name="Sisk P."/>
            <person name="Stolte C."/>
            <person name="Zeng Q."/>
            <person name="Eisenstadt E."/>
            <person name="Fraser-Liggett C."/>
            <person name="Strausberg R."/>
            <person name="Galagan J."/>
            <person name="Birren B."/>
            <person name="Collins F.H."/>
        </authorList>
    </citation>
    <scope>NUCLEOTIDE SEQUENCE [LARGE SCALE GENOMIC DNA]</scope>
    <source>
        <strain evidence="8">JHB</strain>
    </source>
</reference>
<dbReference type="EnsemblMetazoa" id="CPIJ012958-RA">
    <property type="protein sequence ID" value="CPIJ012958-PA"/>
    <property type="gene ID" value="CPIJ012958"/>
</dbReference>
<accession>B0X0E4</accession>
<reference evidence="9" key="2">
    <citation type="submission" date="2020-05" db="UniProtKB">
        <authorList>
            <consortium name="EnsemblMetazoa"/>
        </authorList>
    </citation>
    <scope>IDENTIFICATION</scope>
    <source>
        <strain evidence="9">JHB</strain>
    </source>
</reference>
<dbReference type="SUPFAM" id="SSF57716">
    <property type="entry name" value="Glucocorticoid receptor-like (DNA-binding domain)"/>
    <property type="match status" value="3"/>
</dbReference>
<dbReference type="InParanoid" id="B0X0E4"/>
<evidence type="ECO:0000313" key="9">
    <source>
        <dbReference type="EnsemblMetazoa" id="CPIJ012958-PA"/>
    </source>
</evidence>
<dbReference type="EMBL" id="DS232234">
    <property type="protein sequence ID" value="EDS38105.1"/>
    <property type="molecule type" value="Genomic_DNA"/>
</dbReference>
<dbReference type="SMART" id="SM00692">
    <property type="entry name" value="DM3"/>
    <property type="match status" value="3"/>
</dbReference>
<dbReference type="PANTHER" id="PTHR46600">
    <property type="entry name" value="THAP DOMAIN-CONTAINING"/>
    <property type="match status" value="1"/>
</dbReference>
<organism>
    <name type="scientific">Culex quinquefasciatus</name>
    <name type="common">Southern house mosquito</name>
    <name type="synonym">Culex pungens</name>
    <dbReference type="NCBI Taxonomy" id="7176"/>
    <lineage>
        <taxon>Eukaryota</taxon>
        <taxon>Metazoa</taxon>
        <taxon>Ecdysozoa</taxon>
        <taxon>Arthropoda</taxon>
        <taxon>Hexapoda</taxon>
        <taxon>Insecta</taxon>
        <taxon>Pterygota</taxon>
        <taxon>Neoptera</taxon>
        <taxon>Endopterygota</taxon>
        <taxon>Diptera</taxon>
        <taxon>Nematocera</taxon>
        <taxon>Culicoidea</taxon>
        <taxon>Culicidae</taxon>
        <taxon>Culicinae</taxon>
        <taxon>Culicini</taxon>
        <taxon>Culex</taxon>
        <taxon>Culex</taxon>
    </lineage>
</organism>
<dbReference type="GO" id="GO:0043565">
    <property type="term" value="F:sequence-specific DNA binding"/>
    <property type="evidence" value="ECO:0007669"/>
    <property type="project" value="InterPro"/>
</dbReference>
<dbReference type="Gene3D" id="6.20.210.20">
    <property type="entry name" value="THAP domain"/>
    <property type="match status" value="2"/>
</dbReference>
<dbReference type="KEGG" id="cqu:CpipJ_CPIJ012958"/>
<sequence>MKCIIPACRNIETQDRRFFRVPSTGHHTFRRWKEFMQLSGTRSEKICQQHFKETDFQIRCRIGLKESAVPSVKIPLLTPKVNPNGVCCVKGCTTKRRTTLQPFPTRITMFRRWKRVLAIPNDMAVGKFKICLRHFKVQDRCKVTSTYLKSNAIPSRQIKKLPKRQKTSQVTTKPPLSHLWDHNYCLFYKPKSKTNNICYVSGCYSRVKNGTRLHRFPAKGTKRFKLWLNLLKCRLMPTKNSKICSNHFKQTDYLPGGSDSEPDVIDSDSSSSHRGSFEECGDSILSDVDQDDQQSFLNSENDQEFNPGEGCSLQFQPDDSTHQCTEDLREDDAGLDENNNTYSEANSNIRKSDQMILTDLLVTDKEYLFGNWAENVTQSPNAAR</sequence>
<protein>
    <recommendedName>
        <fullName evidence="7">THAP-type domain-containing protein</fullName>
    </recommendedName>
</protein>
<dbReference type="eggNOG" id="ENOG502T935">
    <property type="taxonomic scope" value="Eukaryota"/>
</dbReference>
<evidence type="ECO:0000256" key="5">
    <source>
        <dbReference type="PROSITE-ProRule" id="PRU00309"/>
    </source>
</evidence>
<feature type="domain" description="THAP-type" evidence="7">
    <location>
        <begin position="193"/>
        <end position="265"/>
    </location>
</feature>
<dbReference type="HOGENOM" id="CLU_720137_0_0_1"/>
<evidence type="ECO:0000313" key="8">
    <source>
        <dbReference type="EMBL" id="EDS38105.1"/>
    </source>
</evidence>
<keyword evidence="3" id="KW-0862">Zinc</keyword>
<dbReference type="VEuPathDB" id="VectorBase:CQUJHB001584"/>
<evidence type="ECO:0000259" key="7">
    <source>
        <dbReference type="PROSITE" id="PS50950"/>
    </source>
</evidence>
<dbReference type="OrthoDB" id="7765071at2759"/>
<feature type="region of interest" description="Disordered" evidence="6">
    <location>
        <begin position="254"/>
        <end position="278"/>
    </location>
</feature>
<name>B0X0E4_CULQU</name>
<evidence type="ECO:0000256" key="6">
    <source>
        <dbReference type="SAM" id="MobiDB-lite"/>
    </source>
</evidence>
<dbReference type="PROSITE" id="PS50950">
    <property type="entry name" value="ZF_THAP"/>
    <property type="match status" value="3"/>
</dbReference>
<proteinExistence type="predicted"/>
<keyword evidence="2 5" id="KW-0863">Zinc-finger</keyword>